<dbReference type="EMBL" id="JAHCDA010000003">
    <property type="protein sequence ID" value="MBS7812280.1"/>
    <property type="molecule type" value="Genomic_DNA"/>
</dbReference>
<organism evidence="2 3">
    <name type="scientific">Roseococcus pinisoli</name>
    <dbReference type="NCBI Taxonomy" id="2835040"/>
    <lineage>
        <taxon>Bacteria</taxon>
        <taxon>Pseudomonadati</taxon>
        <taxon>Pseudomonadota</taxon>
        <taxon>Alphaproteobacteria</taxon>
        <taxon>Acetobacterales</taxon>
        <taxon>Roseomonadaceae</taxon>
        <taxon>Roseococcus</taxon>
    </lineage>
</organism>
<sequence length="60" mass="6797">MSPLIHFIAYFLLLAGYSVFAVHYAVEAFHQAFPQHQARDETPAPSEPEPPVISIRHHVD</sequence>
<dbReference type="Proteomes" id="UP000766336">
    <property type="component" value="Unassembled WGS sequence"/>
</dbReference>
<gene>
    <name evidence="2" type="ORF">KHU32_15125</name>
</gene>
<reference evidence="2 3" key="1">
    <citation type="submission" date="2021-05" db="EMBL/GenBank/DDBJ databases">
        <title>Roseococcus sp. XZZS9, whole genome shotgun sequencing project.</title>
        <authorList>
            <person name="Zhao G."/>
            <person name="Shen L."/>
        </authorList>
    </citation>
    <scope>NUCLEOTIDE SEQUENCE [LARGE SCALE GENOMIC DNA]</scope>
    <source>
        <strain evidence="2 3">XZZS9</strain>
    </source>
</reference>
<name>A0ABS5QF05_9PROT</name>
<evidence type="ECO:0000256" key="1">
    <source>
        <dbReference type="SAM" id="MobiDB-lite"/>
    </source>
</evidence>
<accession>A0ABS5QF05</accession>
<protein>
    <submittedName>
        <fullName evidence="2">Uncharacterized protein</fullName>
    </submittedName>
</protein>
<keyword evidence="3" id="KW-1185">Reference proteome</keyword>
<evidence type="ECO:0000313" key="2">
    <source>
        <dbReference type="EMBL" id="MBS7812280.1"/>
    </source>
</evidence>
<dbReference type="RefSeq" id="WP_213670988.1">
    <property type="nucleotide sequence ID" value="NZ_JAHCDA010000003.1"/>
</dbReference>
<evidence type="ECO:0000313" key="3">
    <source>
        <dbReference type="Proteomes" id="UP000766336"/>
    </source>
</evidence>
<proteinExistence type="predicted"/>
<comment type="caution">
    <text evidence="2">The sequence shown here is derived from an EMBL/GenBank/DDBJ whole genome shotgun (WGS) entry which is preliminary data.</text>
</comment>
<feature type="region of interest" description="Disordered" evidence="1">
    <location>
        <begin position="36"/>
        <end position="60"/>
    </location>
</feature>